<gene>
    <name evidence="3" type="ORF">HX095_11865</name>
</gene>
<organism evidence="3 4">
    <name type="scientific">Empedobacter falsenii</name>
    <dbReference type="NCBI Taxonomy" id="343874"/>
    <lineage>
        <taxon>Bacteria</taxon>
        <taxon>Pseudomonadati</taxon>
        <taxon>Bacteroidota</taxon>
        <taxon>Flavobacteriia</taxon>
        <taxon>Flavobacteriales</taxon>
        <taxon>Weeksellaceae</taxon>
        <taxon>Empedobacter</taxon>
    </lineage>
</organism>
<proteinExistence type="predicted"/>
<dbReference type="AlphaFoldDB" id="A0AAW7DNT5"/>
<reference evidence="3" key="2">
    <citation type="journal article" date="2022" name="Sci. Total Environ.">
        <title>Prevalence, transmission, and molecular epidemiology of tet(X)-positive bacteria among humans, animals, and environmental niches in China: An epidemiological, and genomic-based study.</title>
        <authorList>
            <person name="Dong N."/>
            <person name="Zeng Y."/>
            <person name="Cai C."/>
            <person name="Sun C."/>
            <person name="Lu J."/>
            <person name="Liu C."/>
            <person name="Zhou H."/>
            <person name="Sun Q."/>
            <person name="Shu L."/>
            <person name="Wang H."/>
            <person name="Wang Y."/>
            <person name="Wang S."/>
            <person name="Wu C."/>
            <person name="Chan E.W."/>
            <person name="Chen G."/>
            <person name="Shen Z."/>
            <person name="Chen S."/>
            <person name="Zhang R."/>
        </authorList>
    </citation>
    <scope>NUCLEOTIDE SEQUENCE</scope>
    <source>
        <strain evidence="3">210</strain>
    </source>
</reference>
<evidence type="ECO:0000313" key="4">
    <source>
        <dbReference type="Proteomes" id="UP001173578"/>
    </source>
</evidence>
<evidence type="ECO:0000313" key="3">
    <source>
        <dbReference type="EMBL" id="MDM1551911.1"/>
    </source>
</evidence>
<reference evidence="3" key="1">
    <citation type="submission" date="2020-06" db="EMBL/GenBank/DDBJ databases">
        <authorList>
            <person name="Dong N."/>
        </authorList>
    </citation>
    <scope>NUCLEOTIDE SEQUENCE</scope>
    <source>
        <strain evidence="3">210</strain>
    </source>
</reference>
<feature type="compositionally biased region" description="Low complexity" evidence="1">
    <location>
        <begin position="1"/>
        <end position="21"/>
    </location>
</feature>
<name>A0AAW7DNT5_9FLAO</name>
<keyword evidence="2" id="KW-0812">Transmembrane</keyword>
<protein>
    <recommendedName>
        <fullName evidence="5">WG repeat-containing protein</fullName>
    </recommendedName>
</protein>
<keyword evidence="2" id="KW-1133">Transmembrane helix</keyword>
<feature type="transmembrane region" description="Helical" evidence="2">
    <location>
        <begin position="42"/>
        <end position="61"/>
    </location>
</feature>
<keyword evidence="2" id="KW-0472">Membrane</keyword>
<dbReference type="RefSeq" id="WP_286486406.1">
    <property type="nucleotide sequence ID" value="NZ_JACALR010000005.1"/>
</dbReference>
<dbReference type="EMBL" id="JACALR010000005">
    <property type="protein sequence ID" value="MDM1551911.1"/>
    <property type="molecule type" value="Genomic_DNA"/>
</dbReference>
<evidence type="ECO:0000256" key="1">
    <source>
        <dbReference type="SAM" id="MobiDB-lite"/>
    </source>
</evidence>
<evidence type="ECO:0008006" key="5">
    <source>
        <dbReference type="Google" id="ProtNLM"/>
    </source>
</evidence>
<accession>A0AAW7DNT5</accession>
<dbReference type="Proteomes" id="UP001173578">
    <property type="component" value="Unassembled WGS sequence"/>
</dbReference>
<comment type="caution">
    <text evidence="3">The sequence shown here is derived from an EMBL/GenBank/DDBJ whole genome shotgun (WGS) entry which is preliminary data.</text>
</comment>
<sequence length="280" mass="32278">MNNNSSTNENTPSQNQDNITDTDNDATLHNIESSKKKKKKNIIIGIISFLVIIGAGTYFYLDYKSNETKVYVADDNEEEKVGTIPDEYIYKEHEIEYPGAYNRFFVIAEYKNLPLNYQNGILKFLSENDKGDEGFSFVSKIPSRAKNIYCFGNFSGENNVGNNKDIAFIAEYNNYKTSRLVIMNANGDLLFTKEYSSLPIINSFKKGSKIYTGERKLVKSDYDGIILKEPDTKYVIIYDGKSKQFVEHYQYTENDLREYNHYSEEEECTDCDSVDTTEYN</sequence>
<evidence type="ECO:0000256" key="2">
    <source>
        <dbReference type="SAM" id="Phobius"/>
    </source>
</evidence>
<feature type="region of interest" description="Disordered" evidence="1">
    <location>
        <begin position="1"/>
        <end position="25"/>
    </location>
</feature>